<evidence type="ECO:0000313" key="3">
    <source>
        <dbReference type="EMBL" id="SEI78509.1"/>
    </source>
</evidence>
<dbReference type="STRING" id="1416801.SAMN05192553_101282"/>
<dbReference type="OrthoDB" id="1117410at2"/>
<accession>A0A1H6TEM1</accession>
<name>A0A1H6TEM1_9BACT</name>
<feature type="domain" description="DUF5777" evidence="2">
    <location>
        <begin position="44"/>
        <end position="286"/>
    </location>
</feature>
<dbReference type="RefSeq" id="WP_092168441.1">
    <property type="nucleotide sequence ID" value="NZ_FNZH01000001.1"/>
</dbReference>
<feature type="signal peptide" evidence="1">
    <location>
        <begin position="1"/>
        <end position="21"/>
    </location>
</feature>
<dbReference type="Proteomes" id="UP000199403">
    <property type="component" value="Unassembled WGS sequence"/>
</dbReference>
<evidence type="ECO:0000313" key="4">
    <source>
        <dbReference type="Proteomes" id="UP000199403"/>
    </source>
</evidence>
<evidence type="ECO:0000256" key="1">
    <source>
        <dbReference type="SAM" id="SignalP"/>
    </source>
</evidence>
<dbReference type="EMBL" id="FNZH01000001">
    <property type="protein sequence ID" value="SEI78509.1"/>
    <property type="molecule type" value="Genomic_DNA"/>
</dbReference>
<reference evidence="4" key="1">
    <citation type="submission" date="2016-10" db="EMBL/GenBank/DDBJ databases">
        <authorList>
            <person name="Varghese N."/>
            <person name="Submissions S."/>
        </authorList>
    </citation>
    <scope>NUCLEOTIDE SEQUENCE [LARGE SCALE GENOMIC DNA]</scope>
    <source>
        <strain evidence="4">IBRC-M 10761</strain>
    </source>
</reference>
<protein>
    <recommendedName>
        <fullName evidence="2">DUF5777 domain-containing protein</fullName>
    </recommendedName>
</protein>
<evidence type="ECO:0000259" key="2">
    <source>
        <dbReference type="Pfam" id="PF19089"/>
    </source>
</evidence>
<sequence length="292" mass="33296">MTCKSFFLFLLVSLYILPARAQEAFLDQLKTESNADWDSPLSTFKAIRLINGHTVETRRKGNLEFLIAHRFGRVNTGAYQFFGMDQANMRLGLDYSLEDWLTLGIGRNSFNKMYDGFIKIRLHRQGQGKTKLPISVVWLSNSSINTLQRPELPMNLRRRLRYAHQLLLASKLNHSASVQLMPTYIHQNLVSESGEKNKVFALGAGMSYGITKSVYLTMEYYHRITDPANDSRNPLSFGVDIETGGHVFQLHLTNSQEMTETGFIPSTTGNFFKGDIHFGFNITRNFQLGKPR</sequence>
<feature type="chain" id="PRO_5011525176" description="DUF5777 domain-containing protein" evidence="1">
    <location>
        <begin position="22"/>
        <end position="292"/>
    </location>
</feature>
<dbReference type="InterPro" id="IPR045916">
    <property type="entry name" value="DUF5777"/>
</dbReference>
<keyword evidence="1" id="KW-0732">Signal</keyword>
<keyword evidence="4" id="KW-1185">Reference proteome</keyword>
<organism evidence="3 4">
    <name type="scientific">Cyclobacterium xiamenense</name>
    <dbReference type="NCBI Taxonomy" id="1297121"/>
    <lineage>
        <taxon>Bacteria</taxon>
        <taxon>Pseudomonadati</taxon>
        <taxon>Bacteroidota</taxon>
        <taxon>Cytophagia</taxon>
        <taxon>Cytophagales</taxon>
        <taxon>Cyclobacteriaceae</taxon>
        <taxon>Cyclobacterium</taxon>
    </lineage>
</organism>
<dbReference type="AlphaFoldDB" id="A0A1H6TEM1"/>
<dbReference type="Pfam" id="PF19089">
    <property type="entry name" value="DUF5777"/>
    <property type="match status" value="1"/>
</dbReference>
<gene>
    <name evidence="3" type="ORF">SAMN05192553_101282</name>
</gene>
<proteinExistence type="predicted"/>